<dbReference type="Proteomes" id="UP000616151">
    <property type="component" value="Unassembled WGS sequence"/>
</dbReference>
<name>A0ACC5RA76_9HYPH</name>
<proteinExistence type="predicted"/>
<keyword evidence="2" id="KW-1185">Reference proteome</keyword>
<evidence type="ECO:0000313" key="2">
    <source>
        <dbReference type="Proteomes" id="UP000616151"/>
    </source>
</evidence>
<gene>
    <name evidence="1" type="ORF">JHL16_24520</name>
</gene>
<comment type="caution">
    <text evidence="1">The sequence shown here is derived from an EMBL/GenBank/DDBJ whole genome shotgun (WGS) entry which is preliminary data.</text>
</comment>
<dbReference type="EMBL" id="JAENHL010000008">
    <property type="protein sequence ID" value="MBK1869547.1"/>
    <property type="molecule type" value="Genomic_DNA"/>
</dbReference>
<sequence>MKMLFTRTKLSDRQERAVQKTLHNLRQQRRNRFRILACIDGTEESFITVTFAARLAVNEECDIIVLYVRPIDQALWSGGLQLRIARQNMMESGFELPGVRDLKRSLEILKEEGIDVESWPQEASHQDAWGDPAGDTKVEYKSPKGQSVVLKLKTAPDAGHGILDQYELGPYNLMILGEPSRWRSEFKAWFGTGVVQEVVTHASCSVLVARPSLDKEGFFICTDGSSRSMQAVRRAAVLAHMQGASITLFSVAPDEAARPAAEEAVANAKALLKAMKITVTDTRTAVGDTVEEIIETGSSYRIIVVTDEGRSRLERIFKGSTASAVVRGARTSVLDVR</sequence>
<protein>
    <submittedName>
        <fullName evidence="1">Universal stress protein</fullName>
    </submittedName>
</protein>
<evidence type="ECO:0000313" key="1">
    <source>
        <dbReference type="EMBL" id="MBK1869547.1"/>
    </source>
</evidence>
<reference evidence="1" key="1">
    <citation type="submission" date="2021-01" db="EMBL/GenBank/DDBJ databases">
        <authorList>
            <person name="Sun Q."/>
        </authorList>
    </citation>
    <scope>NUCLEOTIDE SEQUENCE</scope>
    <source>
        <strain evidence="1">YIM B02566</strain>
    </source>
</reference>
<accession>A0ACC5RA76</accession>
<organism evidence="1 2">
    <name type="scientific">Taklimakanibacter albus</name>
    <dbReference type="NCBI Taxonomy" id="2800327"/>
    <lineage>
        <taxon>Bacteria</taxon>
        <taxon>Pseudomonadati</taxon>
        <taxon>Pseudomonadota</taxon>
        <taxon>Alphaproteobacteria</taxon>
        <taxon>Hyphomicrobiales</taxon>
        <taxon>Aestuariivirgaceae</taxon>
        <taxon>Taklimakanibacter</taxon>
    </lineage>
</organism>